<dbReference type="OrthoDB" id="3005035at2759"/>
<dbReference type="InParanoid" id="A0A165QRL4"/>
<reference evidence="2 3" key="1">
    <citation type="journal article" date="2016" name="Mol. Biol. Evol.">
        <title>Comparative Genomics of Early-Diverging Mushroom-Forming Fungi Provides Insights into the Origins of Lignocellulose Decay Capabilities.</title>
        <authorList>
            <person name="Nagy L.G."/>
            <person name="Riley R."/>
            <person name="Tritt A."/>
            <person name="Adam C."/>
            <person name="Daum C."/>
            <person name="Floudas D."/>
            <person name="Sun H."/>
            <person name="Yadav J.S."/>
            <person name="Pangilinan J."/>
            <person name="Larsson K.H."/>
            <person name="Matsuura K."/>
            <person name="Barry K."/>
            <person name="Labutti K."/>
            <person name="Kuo R."/>
            <person name="Ohm R.A."/>
            <person name="Bhattacharya S.S."/>
            <person name="Shirouzu T."/>
            <person name="Yoshinaga Y."/>
            <person name="Martin F.M."/>
            <person name="Grigoriev I.V."/>
            <person name="Hibbett D.S."/>
        </authorList>
    </citation>
    <scope>NUCLEOTIDE SEQUENCE [LARGE SCALE GENOMIC DNA]</scope>
    <source>
        <strain evidence="2 3">HHB12029</strain>
    </source>
</reference>
<feature type="region of interest" description="Disordered" evidence="1">
    <location>
        <begin position="14"/>
        <end position="51"/>
    </location>
</feature>
<evidence type="ECO:0000313" key="2">
    <source>
        <dbReference type="EMBL" id="KZW03984.1"/>
    </source>
</evidence>
<name>A0A165QRL4_EXIGL</name>
<dbReference type="AlphaFoldDB" id="A0A165QRL4"/>
<protein>
    <submittedName>
        <fullName evidence="2">Uncharacterized protein</fullName>
    </submittedName>
</protein>
<dbReference type="Proteomes" id="UP000077266">
    <property type="component" value="Unassembled WGS sequence"/>
</dbReference>
<organism evidence="2 3">
    <name type="scientific">Exidia glandulosa HHB12029</name>
    <dbReference type="NCBI Taxonomy" id="1314781"/>
    <lineage>
        <taxon>Eukaryota</taxon>
        <taxon>Fungi</taxon>
        <taxon>Dikarya</taxon>
        <taxon>Basidiomycota</taxon>
        <taxon>Agaricomycotina</taxon>
        <taxon>Agaricomycetes</taxon>
        <taxon>Auriculariales</taxon>
        <taxon>Exidiaceae</taxon>
        <taxon>Exidia</taxon>
    </lineage>
</organism>
<gene>
    <name evidence="2" type="ORF">EXIGLDRAFT_10097</name>
</gene>
<proteinExistence type="predicted"/>
<accession>A0A165QRL4</accession>
<evidence type="ECO:0000313" key="3">
    <source>
        <dbReference type="Proteomes" id="UP000077266"/>
    </source>
</evidence>
<dbReference type="EMBL" id="KV425882">
    <property type="protein sequence ID" value="KZW03984.1"/>
    <property type="molecule type" value="Genomic_DNA"/>
</dbReference>
<sequence length="369" mass="42155">MVNNEFWLAHIADDEQRHRPLPRPRQRKQPEYCLPSRLPPTSFLNRESDQHAEAALRAYKERLAADSEQATPRSPDSPTGSLRRKQSDTTRSKAGKTAKVMPWKDPEPFEVYRAVERKDLVYLMEVRDRAFHLLLRRTQNSTPLLHALRIGQSHRDVAIILVGAFSRWINHLEDEDFKQTRTRDLLKALRANLKLAIDFGLQNSQSDLVASFMQALVMSEGEKWVHNQVSLLAIALRAPPSEGRPVETATKAVRAFATKELGRAEAIAALDDYMSNAILDLVVLGAWSLVRESVPGLDPIPAYYFARDDRVYKAFLDRLREHQTALKTGVRSRRLRWQLETLEEMLAGRTTTLRSKVEALAEVLDHDQP</sequence>
<evidence type="ECO:0000256" key="1">
    <source>
        <dbReference type="SAM" id="MobiDB-lite"/>
    </source>
</evidence>
<feature type="region of interest" description="Disordered" evidence="1">
    <location>
        <begin position="63"/>
        <end position="100"/>
    </location>
</feature>
<keyword evidence="3" id="KW-1185">Reference proteome</keyword>
<feature type="compositionally biased region" description="Polar residues" evidence="1">
    <location>
        <begin position="68"/>
        <end position="80"/>
    </location>
</feature>